<accession>A0A3T0KVR1</accession>
<gene>
    <name evidence="6" type="ORF">BAOM_3793</name>
</gene>
<dbReference type="InterPro" id="IPR004089">
    <property type="entry name" value="MCPsignal_dom"/>
</dbReference>
<keyword evidence="2" id="KW-1003">Cell membrane</keyword>
<dbReference type="Proteomes" id="UP000283095">
    <property type="component" value="Chromosome"/>
</dbReference>
<evidence type="ECO:0000256" key="1">
    <source>
        <dbReference type="ARBA" id="ARBA00004236"/>
    </source>
</evidence>
<reference evidence="6 7" key="1">
    <citation type="submission" date="2018-01" db="EMBL/GenBank/DDBJ databases">
        <title>Bacillus asahii Genome sequencing and assembly.</title>
        <authorList>
            <person name="Jiang H."/>
            <person name="Feng Y."/>
            <person name="Zhao F."/>
            <person name="Lin X."/>
        </authorList>
    </citation>
    <scope>NUCLEOTIDE SEQUENCE [LARGE SCALE GENOMIC DNA]</scope>
    <source>
        <strain evidence="6 7">OM18</strain>
    </source>
</reference>
<dbReference type="GO" id="GO:0005886">
    <property type="term" value="C:plasma membrane"/>
    <property type="evidence" value="ECO:0007669"/>
    <property type="project" value="UniProtKB-SubCell"/>
</dbReference>
<dbReference type="Pfam" id="PF00672">
    <property type="entry name" value="HAMP"/>
    <property type="match status" value="1"/>
</dbReference>
<sequence length="568" mass="64174">MKKKFIHYIFHSNLVVNCTLKTRLLILLISSLVLTSSGISYIAYVQSKASTINAVEQRLERESVLFYQMVQNLMYLYVGDEEKFSQKVESVVKSQSSQMAQDGLRSDYFLLKDEKLTPFLDSKQSKVHLSDSLQRKIVEQQNGIVTTSIEGKKYTLAFRYIQELKGQYIIVLPQEKYLGEIQQMAWSISGVALICLILSALLAAFMINKLTKPLEQIREMMRKAREGNLDISFEEIQQTTPEVKSLIKSFGTLISSLQGLLQNIGATAGRLHHTGQQLQQSSNHVLVTNQGLLAGIELVKKAAEETASSSDIHIETFHKMKKDVHLIFEEMDQLFHIARNMDESAQEGTDQMNLLLRRMDVFQQESQHITKTVHMMSTHSQSVNSIVALIQSIAEQTKLLALNATIEAARAGEYGKGFSVVATEVRKLANQTSEAAKDISTNMSQMLEITSRTQLEFEHLNLHLNENVEAVMESKQSIDIWNVKVQQVKETLHSIHDYLGHLQKSLPLVEESTERYAALSQQTSASSEEMLNSSYAQQNQLKESYEIGTVLNELSSALNQQTKQFRSS</sequence>
<dbReference type="InterPro" id="IPR004090">
    <property type="entry name" value="Chemotax_Me-accpt_rcpt"/>
</dbReference>
<dbReference type="Gene3D" id="1.10.287.950">
    <property type="entry name" value="Methyl-accepting chemotaxis protein"/>
    <property type="match status" value="1"/>
</dbReference>
<dbReference type="PANTHER" id="PTHR32089">
    <property type="entry name" value="METHYL-ACCEPTING CHEMOTAXIS PROTEIN MCPB"/>
    <property type="match status" value="1"/>
</dbReference>
<dbReference type="EMBL" id="CP026095">
    <property type="protein sequence ID" value="AZV44402.1"/>
    <property type="molecule type" value="Genomic_DNA"/>
</dbReference>
<dbReference type="RefSeq" id="WP_164853277.1">
    <property type="nucleotide sequence ID" value="NZ_CP026095.1"/>
</dbReference>
<protein>
    <submittedName>
        <fullName evidence="6">Uncharacterized protein</fullName>
    </submittedName>
</protein>
<dbReference type="InterPro" id="IPR003660">
    <property type="entry name" value="HAMP_dom"/>
</dbReference>
<dbReference type="Gene3D" id="6.10.340.10">
    <property type="match status" value="1"/>
</dbReference>
<dbReference type="SMART" id="SM00304">
    <property type="entry name" value="HAMP"/>
    <property type="match status" value="1"/>
</dbReference>
<keyword evidence="4" id="KW-0807">Transducer</keyword>
<proteinExistence type="inferred from homology"/>
<evidence type="ECO:0000256" key="3">
    <source>
        <dbReference type="ARBA" id="ARBA00023136"/>
    </source>
</evidence>
<dbReference type="PROSITE" id="PS50885">
    <property type="entry name" value="HAMP"/>
    <property type="match status" value="1"/>
</dbReference>
<dbReference type="SUPFAM" id="SSF58104">
    <property type="entry name" value="Methyl-accepting chemotaxis protein (MCP) signaling domain"/>
    <property type="match status" value="1"/>
</dbReference>
<comment type="similarity">
    <text evidence="5">Belongs to the methyl-accepting chemotaxis (MCP) protein family.</text>
</comment>
<dbReference type="PRINTS" id="PR00260">
    <property type="entry name" value="CHEMTRNSDUCR"/>
</dbReference>
<dbReference type="GO" id="GO:0004888">
    <property type="term" value="F:transmembrane signaling receptor activity"/>
    <property type="evidence" value="ECO:0007669"/>
    <property type="project" value="InterPro"/>
</dbReference>
<dbReference type="PANTHER" id="PTHR32089:SF112">
    <property type="entry name" value="LYSOZYME-LIKE PROTEIN-RELATED"/>
    <property type="match status" value="1"/>
</dbReference>
<name>A0A3T0KVR1_9BACI</name>
<evidence type="ECO:0000256" key="2">
    <source>
        <dbReference type="ARBA" id="ARBA00022475"/>
    </source>
</evidence>
<organism evidence="6 7">
    <name type="scientific">Peribacillus asahii</name>
    <dbReference type="NCBI Taxonomy" id="228899"/>
    <lineage>
        <taxon>Bacteria</taxon>
        <taxon>Bacillati</taxon>
        <taxon>Bacillota</taxon>
        <taxon>Bacilli</taxon>
        <taxon>Bacillales</taxon>
        <taxon>Bacillaceae</taxon>
        <taxon>Peribacillus</taxon>
    </lineage>
</organism>
<dbReference type="PROSITE" id="PS50111">
    <property type="entry name" value="CHEMOTAXIS_TRANSDUC_2"/>
    <property type="match status" value="1"/>
</dbReference>
<dbReference type="GO" id="GO:0006935">
    <property type="term" value="P:chemotaxis"/>
    <property type="evidence" value="ECO:0007669"/>
    <property type="project" value="InterPro"/>
</dbReference>
<dbReference type="KEGG" id="pasa:BAOM_3793"/>
<dbReference type="AlphaFoldDB" id="A0A3T0KVR1"/>
<comment type="subcellular location">
    <subcellularLocation>
        <location evidence="1">Cell membrane</location>
    </subcellularLocation>
</comment>
<dbReference type="SMART" id="SM00283">
    <property type="entry name" value="MA"/>
    <property type="match status" value="1"/>
</dbReference>
<evidence type="ECO:0000313" key="7">
    <source>
        <dbReference type="Proteomes" id="UP000283095"/>
    </source>
</evidence>
<dbReference type="GO" id="GO:0007165">
    <property type="term" value="P:signal transduction"/>
    <property type="evidence" value="ECO:0007669"/>
    <property type="project" value="UniProtKB-KW"/>
</dbReference>
<dbReference type="CDD" id="cd06225">
    <property type="entry name" value="HAMP"/>
    <property type="match status" value="1"/>
</dbReference>
<keyword evidence="3" id="KW-0472">Membrane</keyword>
<dbReference type="Pfam" id="PF00015">
    <property type="entry name" value="MCPsignal"/>
    <property type="match status" value="1"/>
</dbReference>
<evidence type="ECO:0000256" key="5">
    <source>
        <dbReference type="ARBA" id="ARBA00029447"/>
    </source>
</evidence>
<evidence type="ECO:0000313" key="6">
    <source>
        <dbReference type="EMBL" id="AZV44402.1"/>
    </source>
</evidence>
<evidence type="ECO:0000256" key="4">
    <source>
        <dbReference type="ARBA" id="ARBA00023224"/>
    </source>
</evidence>